<dbReference type="InterPro" id="IPR053712">
    <property type="entry name" value="Bac_CellDiv_Activator"/>
</dbReference>
<proteinExistence type="predicted"/>
<organism evidence="10 11">
    <name type="scientific">Candidatus Magnetaquiglobus chichijimensis</name>
    <dbReference type="NCBI Taxonomy" id="3141448"/>
    <lineage>
        <taxon>Bacteria</taxon>
        <taxon>Pseudomonadati</taxon>
        <taxon>Pseudomonadota</taxon>
        <taxon>Magnetococcia</taxon>
        <taxon>Magnetococcales</taxon>
        <taxon>Candidatus Magnetaquicoccaceae</taxon>
        <taxon>Candidatus Magnetaquiglobus</taxon>
    </lineage>
</organism>
<dbReference type="Proteomes" id="UP001628193">
    <property type="component" value="Unassembled WGS sequence"/>
</dbReference>
<comment type="subunit">
    <text evidence="8">Homodimer. Interacts with FtsZ.</text>
</comment>
<dbReference type="RefSeq" id="WP_420905876.1">
    <property type="nucleotide sequence ID" value="NZ_BAAFGK010000004.1"/>
</dbReference>
<name>A0ABQ0CBD2_9PROT</name>
<accession>A0ABQ0CBD2</accession>
<dbReference type="EMBL" id="BAAFGK010000004">
    <property type="protein sequence ID" value="GAB0058198.1"/>
    <property type="molecule type" value="Genomic_DNA"/>
</dbReference>
<dbReference type="SUPFAM" id="SSF102829">
    <property type="entry name" value="Cell division protein ZapA-like"/>
    <property type="match status" value="1"/>
</dbReference>
<dbReference type="InterPro" id="IPR036192">
    <property type="entry name" value="Cell_div_ZapA-like_sf"/>
</dbReference>
<dbReference type="InterPro" id="IPR007838">
    <property type="entry name" value="Cell_div_ZapA-like"/>
</dbReference>
<evidence type="ECO:0000256" key="9">
    <source>
        <dbReference type="ARBA" id="ARBA00033158"/>
    </source>
</evidence>
<evidence type="ECO:0000256" key="1">
    <source>
        <dbReference type="ARBA" id="ARBA00004496"/>
    </source>
</evidence>
<dbReference type="PANTHER" id="PTHR34981:SF1">
    <property type="entry name" value="CELL DIVISION PROTEIN ZAPA"/>
    <property type="match status" value="1"/>
</dbReference>
<keyword evidence="4" id="KW-0132">Cell division</keyword>
<dbReference type="Pfam" id="PF05164">
    <property type="entry name" value="ZapA"/>
    <property type="match status" value="1"/>
</dbReference>
<evidence type="ECO:0000256" key="6">
    <source>
        <dbReference type="ARBA" id="ARBA00023306"/>
    </source>
</evidence>
<reference evidence="10 11" key="2">
    <citation type="submission" date="2024-09" db="EMBL/GenBank/DDBJ databases">
        <title>Draft genome sequence of Candidatus Magnetaquicoccaceae bacterium FCR-1.</title>
        <authorList>
            <person name="Shimoshige H."/>
            <person name="Shimamura S."/>
            <person name="Taoka A."/>
            <person name="Kobayashi H."/>
            <person name="Maekawa T."/>
        </authorList>
    </citation>
    <scope>NUCLEOTIDE SEQUENCE [LARGE SCALE GENOMIC DNA]</scope>
    <source>
        <strain evidence="10 11">FCR-1</strain>
    </source>
</reference>
<evidence type="ECO:0000256" key="4">
    <source>
        <dbReference type="ARBA" id="ARBA00022618"/>
    </source>
</evidence>
<gene>
    <name evidence="10" type="ORF">SIID45300_02543</name>
</gene>
<protein>
    <recommendedName>
        <fullName evidence="2">Cell division protein ZapA</fullName>
    </recommendedName>
    <alternativeName>
        <fullName evidence="9">Z ring-associated protein ZapA</fullName>
    </alternativeName>
</protein>
<dbReference type="Gene3D" id="6.10.250.790">
    <property type="match status" value="1"/>
</dbReference>
<evidence type="ECO:0000313" key="11">
    <source>
        <dbReference type="Proteomes" id="UP001628193"/>
    </source>
</evidence>
<comment type="subcellular location">
    <subcellularLocation>
        <location evidence="1">Cytoplasm</location>
    </subcellularLocation>
</comment>
<comment type="function">
    <text evidence="7">Activator of cell division through the inhibition of FtsZ GTPase activity, therefore promoting FtsZ assembly into bundles of protofilaments necessary for the formation of the division Z ring. It is recruited early at mid-cell but it is not essential for cell division.</text>
</comment>
<reference evidence="10 11" key="1">
    <citation type="submission" date="2024-05" db="EMBL/GenBank/DDBJ databases">
        <authorList>
            <consortium name="Candidatus Magnetaquicoccaceae bacterium FCR-1 genome sequencing consortium"/>
            <person name="Shimoshige H."/>
            <person name="Shimamura S."/>
            <person name="Taoka A."/>
            <person name="Kobayashi H."/>
            <person name="Maekawa T."/>
        </authorList>
    </citation>
    <scope>NUCLEOTIDE SEQUENCE [LARGE SCALE GENOMIC DNA]</scope>
    <source>
        <strain evidence="10 11">FCR-1</strain>
    </source>
</reference>
<sequence length="94" mass="10425">MTATHEVRIQGQLFKLKSQASGEYVRELARYVNDIMDQVARESHVASVERTAIMTALKIADEHLQLKRAMAQQTESANEKISGLIAASDLLLKG</sequence>
<comment type="caution">
    <text evidence="10">The sequence shown here is derived from an EMBL/GenBank/DDBJ whole genome shotgun (WGS) entry which is preliminary data.</text>
</comment>
<evidence type="ECO:0000256" key="2">
    <source>
        <dbReference type="ARBA" id="ARBA00015195"/>
    </source>
</evidence>
<dbReference type="PANTHER" id="PTHR34981">
    <property type="entry name" value="CELL DIVISION PROTEIN ZAPA"/>
    <property type="match status" value="1"/>
</dbReference>
<evidence type="ECO:0000313" key="10">
    <source>
        <dbReference type="EMBL" id="GAB0058198.1"/>
    </source>
</evidence>
<evidence type="ECO:0000256" key="8">
    <source>
        <dbReference type="ARBA" id="ARBA00026068"/>
    </source>
</evidence>
<keyword evidence="3" id="KW-0963">Cytoplasm</keyword>
<evidence type="ECO:0000256" key="5">
    <source>
        <dbReference type="ARBA" id="ARBA00023210"/>
    </source>
</evidence>
<keyword evidence="6" id="KW-0131">Cell cycle</keyword>
<evidence type="ECO:0000256" key="7">
    <source>
        <dbReference type="ARBA" id="ARBA00024910"/>
    </source>
</evidence>
<keyword evidence="11" id="KW-1185">Reference proteome</keyword>
<keyword evidence="5" id="KW-0717">Septation</keyword>
<evidence type="ECO:0000256" key="3">
    <source>
        <dbReference type="ARBA" id="ARBA00022490"/>
    </source>
</evidence>